<evidence type="ECO:0000313" key="2">
    <source>
        <dbReference type="EMBL" id="GGB70135.1"/>
    </source>
</evidence>
<name>A0ABQ1JIW4_9FLAO</name>
<sequence>MKIKTLLAVSTVFVSSFAIAQQTYVNKNGSMDYMYSKKAPSQPAQGTQYYIEKFTPAKIDDSKEVALVRYNAYNDEMELKINDEIMVLEPKDDMDIKLVNNAAEYKFVKYKKEEGDAAQGYLVVISNNPNVTIYKQERIYLQPEQHPSVGYQKYKAPKYKELSPIYYIQLNNGPIVYMSDRRKDVYKLIPGKEKEIKRFIKDNRINVSDDEELKELGNYLSTLL</sequence>
<gene>
    <name evidence="2" type="ORF">GCM10007424_07620</name>
</gene>
<dbReference type="Proteomes" id="UP000615760">
    <property type="component" value="Unassembled WGS sequence"/>
</dbReference>
<protein>
    <recommendedName>
        <fullName evidence="4">GLPGLI family protein</fullName>
    </recommendedName>
</protein>
<feature type="chain" id="PRO_5046853007" description="GLPGLI family protein" evidence="1">
    <location>
        <begin position="21"/>
        <end position="224"/>
    </location>
</feature>
<feature type="signal peptide" evidence="1">
    <location>
        <begin position="1"/>
        <end position="20"/>
    </location>
</feature>
<evidence type="ECO:0008006" key="4">
    <source>
        <dbReference type="Google" id="ProtNLM"/>
    </source>
</evidence>
<proteinExistence type="predicted"/>
<keyword evidence="3" id="KW-1185">Reference proteome</keyword>
<dbReference type="RefSeq" id="WP_188619924.1">
    <property type="nucleotide sequence ID" value="NZ_BMJE01000002.1"/>
</dbReference>
<reference evidence="3" key="1">
    <citation type="journal article" date="2019" name="Int. J. Syst. Evol. Microbiol.">
        <title>The Global Catalogue of Microorganisms (GCM) 10K type strain sequencing project: providing services to taxonomists for standard genome sequencing and annotation.</title>
        <authorList>
            <consortium name="The Broad Institute Genomics Platform"/>
            <consortium name="The Broad Institute Genome Sequencing Center for Infectious Disease"/>
            <person name="Wu L."/>
            <person name="Ma J."/>
        </authorList>
    </citation>
    <scope>NUCLEOTIDE SEQUENCE [LARGE SCALE GENOMIC DNA]</scope>
    <source>
        <strain evidence="3">CGMCC 1.15461</strain>
    </source>
</reference>
<keyword evidence="1" id="KW-0732">Signal</keyword>
<organism evidence="2 3">
    <name type="scientific">Flavobacterium suaedae</name>
    <dbReference type="NCBI Taxonomy" id="1767027"/>
    <lineage>
        <taxon>Bacteria</taxon>
        <taxon>Pseudomonadati</taxon>
        <taxon>Bacteroidota</taxon>
        <taxon>Flavobacteriia</taxon>
        <taxon>Flavobacteriales</taxon>
        <taxon>Flavobacteriaceae</taxon>
        <taxon>Flavobacterium</taxon>
    </lineage>
</organism>
<evidence type="ECO:0000313" key="3">
    <source>
        <dbReference type="Proteomes" id="UP000615760"/>
    </source>
</evidence>
<dbReference type="EMBL" id="BMJE01000002">
    <property type="protein sequence ID" value="GGB70135.1"/>
    <property type="molecule type" value="Genomic_DNA"/>
</dbReference>
<comment type="caution">
    <text evidence="2">The sequence shown here is derived from an EMBL/GenBank/DDBJ whole genome shotgun (WGS) entry which is preliminary data.</text>
</comment>
<accession>A0ABQ1JIW4</accession>
<evidence type="ECO:0000256" key="1">
    <source>
        <dbReference type="SAM" id="SignalP"/>
    </source>
</evidence>